<dbReference type="AlphaFoldDB" id="A0A4Y2S761"/>
<reference evidence="1 2" key="1">
    <citation type="journal article" date="2019" name="Sci. Rep.">
        <title>Orb-weaving spider Araneus ventricosus genome elucidates the spidroin gene catalogue.</title>
        <authorList>
            <person name="Kono N."/>
            <person name="Nakamura H."/>
            <person name="Ohtoshi R."/>
            <person name="Moran D.A.P."/>
            <person name="Shinohara A."/>
            <person name="Yoshida Y."/>
            <person name="Fujiwara M."/>
            <person name="Mori M."/>
            <person name="Tomita M."/>
            <person name="Arakawa K."/>
        </authorList>
    </citation>
    <scope>NUCLEOTIDE SEQUENCE [LARGE SCALE GENOMIC DNA]</scope>
</reference>
<evidence type="ECO:0000313" key="2">
    <source>
        <dbReference type="Proteomes" id="UP000499080"/>
    </source>
</evidence>
<proteinExistence type="predicted"/>
<comment type="caution">
    <text evidence="1">The sequence shown here is derived from an EMBL/GenBank/DDBJ whole genome shotgun (WGS) entry which is preliminary data.</text>
</comment>
<protein>
    <submittedName>
        <fullName evidence="1">Uncharacterized protein</fullName>
    </submittedName>
</protein>
<accession>A0A4Y2S761</accession>
<dbReference type="Proteomes" id="UP000499080">
    <property type="component" value="Unassembled WGS sequence"/>
</dbReference>
<keyword evidence="2" id="KW-1185">Reference proteome</keyword>
<organism evidence="1 2">
    <name type="scientific">Araneus ventricosus</name>
    <name type="common">Orbweaver spider</name>
    <name type="synonym">Epeira ventricosa</name>
    <dbReference type="NCBI Taxonomy" id="182803"/>
    <lineage>
        <taxon>Eukaryota</taxon>
        <taxon>Metazoa</taxon>
        <taxon>Ecdysozoa</taxon>
        <taxon>Arthropoda</taxon>
        <taxon>Chelicerata</taxon>
        <taxon>Arachnida</taxon>
        <taxon>Araneae</taxon>
        <taxon>Araneomorphae</taxon>
        <taxon>Entelegynae</taxon>
        <taxon>Araneoidea</taxon>
        <taxon>Araneidae</taxon>
        <taxon>Araneus</taxon>
    </lineage>
</organism>
<sequence length="119" mass="14334">MNYGYSDPLQLLCLLLPPLSKRLARSDSPRLTPTPPLMVFAFWREHLRIHSYDPIHFRIVFPFYDPIRRMENERRWISKLSTTKVQFSSDINTDDKFLYEVLQMEWNDVLVNVLFKEEV</sequence>
<evidence type="ECO:0000313" key="1">
    <source>
        <dbReference type="EMBL" id="GBN83733.1"/>
    </source>
</evidence>
<gene>
    <name evidence="1" type="ORF">AVEN_265742_1</name>
</gene>
<name>A0A4Y2S761_ARAVE</name>
<dbReference type="EMBL" id="BGPR01020072">
    <property type="protein sequence ID" value="GBN83733.1"/>
    <property type="molecule type" value="Genomic_DNA"/>
</dbReference>